<keyword evidence="3 4" id="KW-0574">Periplasm</keyword>
<evidence type="ECO:0000313" key="6">
    <source>
        <dbReference type="EMBL" id="QTR47993.1"/>
    </source>
</evidence>
<dbReference type="InterPro" id="IPR014340">
    <property type="entry name" value="LptA"/>
</dbReference>
<dbReference type="Proteomes" id="UP000672039">
    <property type="component" value="Chromosome"/>
</dbReference>
<dbReference type="EMBL" id="CP072801">
    <property type="protein sequence ID" value="QTR47993.1"/>
    <property type="molecule type" value="Genomic_DNA"/>
</dbReference>
<dbReference type="InterPro" id="IPR005653">
    <property type="entry name" value="OstA-like_N"/>
</dbReference>
<name>A0ABX7X074_9GAMM</name>
<evidence type="ECO:0000256" key="2">
    <source>
        <dbReference type="ARBA" id="ARBA00022729"/>
    </source>
</evidence>
<gene>
    <name evidence="4 6" type="primary">lptA</name>
    <name evidence="6" type="ORF">J9253_08815</name>
</gene>
<dbReference type="NCBIfam" id="TIGR03002">
    <property type="entry name" value="outer_YhbN_LptA"/>
    <property type="match status" value="1"/>
</dbReference>
<accession>A0ABX7X074</accession>
<dbReference type="PANTHER" id="PTHR36504">
    <property type="entry name" value="LIPOPOLYSACCHARIDE EXPORT SYSTEM PROTEIN LPTA"/>
    <property type="match status" value="1"/>
</dbReference>
<feature type="domain" description="Organic solvent tolerance-like N-terminal" evidence="5">
    <location>
        <begin position="43"/>
        <end position="152"/>
    </location>
</feature>
<feature type="signal peptide" evidence="4">
    <location>
        <begin position="1"/>
        <end position="33"/>
    </location>
</feature>
<sequence length="180" mass="19127" precursor="true">MCAQPTKSTPSNNGLTPWLLCLLLAGMASTAYAIKSDVEAPVQIEADAAVFDKMAGKASYDGNVSIRQGTLEILAAHIEINAPNNEIVSIVATGSPVSLKQKMDNGKLASGKAREMQYLVKEKRLILNGDAELLQDQDRFTSNHIEYLTDTGQLKAGGTGSKGKAGRVSAVFYPTNKAAQ</sequence>
<comment type="subcellular location">
    <subcellularLocation>
        <location evidence="4">Periplasm</location>
    </subcellularLocation>
</comment>
<evidence type="ECO:0000256" key="1">
    <source>
        <dbReference type="ARBA" id="ARBA00022448"/>
    </source>
</evidence>
<dbReference type="HAMAP" id="MF_01914">
    <property type="entry name" value="LPS_assembly_LptA"/>
    <property type="match status" value="1"/>
</dbReference>
<keyword evidence="1 4" id="KW-0813">Transport</keyword>
<comment type="similarity">
    <text evidence="4">Belongs to the LptA family.</text>
</comment>
<comment type="function">
    <text evidence="4">Involved in the assembly of lipopolysaccharide (LPS). Required for the translocation of LPS from the inner membrane to the outer membrane. May form a bridge between the inner membrane and the outer membrane, via interactions with LptC and LptD, thereby facilitating LPS transfer across the periplasm.</text>
</comment>
<proteinExistence type="inferred from homology"/>
<evidence type="ECO:0000256" key="3">
    <source>
        <dbReference type="ARBA" id="ARBA00022764"/>
    </source>
</evidence>
<keyword evidence="7" id="KW-1185">Reference proteome</keyword>
<dbReference type="Pfam" id="PF03968">
    <property type="entry name" value="LptD_N"/>
    <property type="match status" value="1"/>
</dbReference>
<feature type="chain" id="PRO_5044919151" description="Lipopolysaccharide export system protein LptA" evidence="4">
    <location>
        <begin position="34"/>
        <end position="180"/>
    </location>
</feature>
<protein>
    <recommendedName>
        <fullName evidence="4">Lipopolysaccharide export system protein LptA</fullName>
    </recommendedName>
</protein>
<organism evidence="6 7">
    <name type="scientific">Thiothrix litoralis</name>
    <dbReference type="NCBI Taxonomy" id="2891210"/>
    <lineage>
        <taxon>Bacteria</taxon>
        <taxon>Pseudomonadati</taxon>
        <taxon>Pseudomonadota</taxon>
        <taxon>Gammaproteobacteria</taxon>
        <taxon>Thiotrichales</taxon>
        <taxon>Thiotrichaceae</taxon>
        <taxon>Thiothrix</taxon>
    </lineage>
</organism>
<evidence type="ECO:0000259" key="5">
    <source>
        <dbReference type="Pfam" id="PF03968"/>
    </source>
</evidence>
<dbReference type="PANTHER" id="PTHR36504:SF1">
    <property type="entry name" value="LIPOPOLYSACCHARIDE EXPORT SYSTEM PROTEIN LPTA"/>
    <property type="match status" value="1"/>
</dbReference>
<evidence type="ECO:0000256" key="4">
    <source>
        <dbReference type="HAMAP-Rule" id="MF_01914"/>
    </source>
</evidence>
<reference evidence="6 7" key="1">
    <citation type="submission" date="2021-04" db="EMBL/GenBank/DDBJ databases">
        <title>Genomics, taxonomy and metabolism of representatives of sulfur bacteria of the genus Thiothrix: Thiothrix fructosivorans QT, Thiothrix unzii A1T and three new species, Thiothrix subterranea sp. nov., Thiothrix litoralis sp. nov. and 'Candidatus Thiothrix anitrata' sp. nov.</title>
        <authorList>
            <person name="Ravin N.V."/>
            <person name="Smolyakov D."/>
            <person name="Rudenko T.S."/>
            <person name="Mardanov A.V."/>
            <person name="Beletsky A.V."/>
            <person name="Markov N.D."/>
            <person name="Fomenkov A.I."/>
            <person name="Roberts R.J."/>
            <person name="Karnachuk O.V."/>
            <person name="Novikov A."/>
            <person name="Grabovich M.Y."/>
        </authorList>
    </citation>
    <scope>NUCLEOTIDE SEQUENCE [LARGE SCALE GENOMIC DNA]</scope>
    <source>
        <strain evidence="6 7">AS</strain>
    </source>
</reference>
<comment type="subunit">
    <text evidence="4">Component of the lipopolysaccharide transport and assembly complex.</text>
</comment>
<keyword evidence="2 4" id="KW-0732">Signal</keyword>
<evidence type="ECO:0000313" key="7">
    <source>
        <dbReference type="Proteomes" id="UP000672039"/>
    </source>
</evidence>
<dbReference type="InterPro" id="IPR052037">
    <property type="entry name" value="LPS_export_LptA"/>
</dbReference>
<dbReference type="Gene3D" id="2.60.450.10">
    <property type="entry name" value="Lipopolysaccharide (LPS) transport protein A like domain"/>
    <property type="match status" value="1"/>
</dbReference>